<dbReference type="EMBL" id="HBDW01001517">
    <property type="protein sequence ID" value="CAD8217588.1"/>
    <property type="molecule type" value="Transcribed_RNA"/>
</dbReference>
<feature type="signal peptide" evidence="1">
    <location>
        <begin position="1"/>
        <end position="20"/>
    </location>
</feature>
<organism evidence="2">
    <name type="scientific">Pycnococcus provasolii</name>
    <dbReference type="NCBI Taxonomy" id="41880"/>
    <lineage>
        <taxon>Eukaryota</taxon>
        <taxon>Viridiplantae</taxon>
        <taxon>Chlorophyta</taxon>
        <taxon>Pseudoscourfieldiophyceae</taxon>
        <taxon>Pseudoscourfieldiales</taxon>
        <taxon>Pycnococcaceae</taxon>
        <taxon>Pycnococcus</taxon>
    </lineage>
</organism>
<reference evidence="3" key="1">
    <citation type="submission" date="2020-10" db="EMBL/GenBank/DDBJ databases">
        <title>Unveiling of a novel bifunctional photoreceptor, Dualchrome1, isolated from a cosmopolitan green alga.</title>
        <authorList>
            <person name="Suzuki S."/>
            <person name="Kawachi M."/>
        </authorList>
    </citation>
    <scope>NUCLEOTIDE SEQUENCE</scope>
    <source>
        <strain evidence="3">NIES 2893</strain>
    </source>
</reference>
<dbReference type="Proteomes" id="UP000660262">
    <property type="component" value="Unassembled WGS sequence"/>
</dbReference>
<sequence>MMMMFFKSHAVVSLVVGVMSSLMMTSSSSSWAYAQSTAVVTMGTINATLYEPKPVTCVFQFHERVAGMVACYPTNFVQENDHVMPVYDGNKWSWPSELASKTAVHFSNFSITEQGRYTPTPYSVVPTPDKDQPPSRVQTLKVNAKQVQIGRPGYMPTLTIQPFDLPYGFGVAEAAQKYTEQETYQTYYCDVVTATLSYMRVFLGPDGYLTYFGC</sequence>
<dbReference type="EMBL" id="BNJQ01000043">
    <property type="protein sequence ID" value="GHP12559.1"/>
    <property type="molecule type" value="Genomic_DNA"/>
</dbReference>
<keyword evidence="4" id="KW-1185">Reference proteome</keyword>
<evidence type="ECO:0000313" key="2">
    <source>
        <dbReference type="EMBL" id="CAD8217588.1"/>
    </source>
</evidence>
<dbReference type="AlphaFoldDB" id="A0A6U0GMC6"/>
<evidence type="ECO:0000313" key="3">
    <source>
        <dbReference type="EMBL" id="GHP12559.1"/>
    </source>
</evidence>
<evidence type="ECO:0000256" key="1">
    <source>
        <dbReference type="SAM" id="SignalP"/>
    </source>
</evidence>
<name>A0A6U0GMC6_9CHLO</name>
<proteinExistence type="predicted"/>
<feature type="chain" id="PRO_5036393746" description="Secreted protein" evidence="1">
    <location>
        <begin position="21"/>
        <end position="214"/>
    </location>
</feature>
<evidence type="ECO:0000313" key="4">
    <source>
        <dbReference type="Proteomes" id="UP000660262"/>
    </source>
</evidence>
<reference evidence="2" key="2">
    <citation type="submission" date="2021-01" db="EMBL/GenBank/DDBJ databases">
        <authorList>
            <person name="Corre E."/>
            <person name="Pelletier E."/>
            <person name="Niang G."/>
            <person name="Scheremetjew M."/>
            <person name="Finn R."/>
            <person name="Kale V."/>
            <person name="Holt S."/>
            <person name="Cochrane G."/>
            <person name="Meng A."/>
            <person name="Brown T."/>
            <person name="Cohen L."/>
        </authorList>
    </citation>
    <scope>NUCLEOTIDE SEQUENCE</scope>
    <source>
        <strain evidence="2">RCC251</strain>
    </source>
</reference>
<protein>
    <recommendedName>
        <fullName evidence="5">Secreted protein</fullName>
    </recommendedName>
</protein>
<gene>
    <name evidence="2" type="ORF">PPRO1472_LOCUS1030</name>
    <name evidence="3" type="ORF">PPROV_001128700</name>
</gene>
<keyword evidence="1" id="KW-0732">Signal</keyword>
<accession>A0A6U0GMC6</accession>
<evidence type="ECO:0008006" key="5">
    <source>
        <dbReference type="Google" id="ProtNLM"/>
    </source>
</evidence>